<dbReference type="EMBL" id="CABVIJ010000015">
    <property type="protein sequence ID" value="VVP14095.1"/>
    <property type="molecule type" value="Genomic_DNA"/>
</dbReference>
<feature type="transmembrane region" description="Helical" evidence="1">
    <location>
        <begin position="7"/>
        <end position="29"/>
    </location>
</feature>
<organism evidence="2 3">
    <name type="scientific">Pseudomonas fluorescens</name>
    <dbReference type="NCBI Taxonomy" id="294"/>
    <lineage>
        <taxon>Bacteria</taxon>
        <taxon>Pseudomonadati</taxon>
        <taxon>Pseudomonadota</taxon>
        <taxon>Gammaproteobacteria</taxon>
        <taxon>Pseudomonadales</taxon>
        <taxon>Pseudomonadaceae</taxon>
        <taxon>Pseudomonas</taxon>
    </lineage>
</organism>
<proteinExistence type="predicted"/>
<dbReference type="RefSeq" id="WP_150597461.1">
    <property type="nucleotide sequence ID" value="NZ_CABVIJ010000015.1"/>
</dbReference>
<sequence>MKQLVRIFAAMIIFVGILAGRMTTLLLLILLLVRFPPLLITAVLTCLVFNRLWRTANNISE</sequence>
<keyword evidence="1" id="KW-0812">Transmembrane</keyword>
<evidence type="ECO:0000313" key="3">
    <source>
        <dbReference type="Proteomes" id="UP000325779"/>
    </source>
</evidence>
<accession>A0ABD7VIH9</accession>
<evidence type="ECO:0000256" key="1">
    <source>
        <dbReference type="SAM" id="Phobius"/>
    </source>
</evidence>
<feature type="transmembrane region" description="Helical" evidence="1">
    <location>
        <begin position="35"/>
        <end position="53"/>
    </location>
</feature>
<protein>
    <recommendedName>
        <fullName evidence="4">Transmembrane protein</fullName>
    </recommendedName>
</protein>
<reference evidence="2 3" key="1">
    <citation type="submission" date="2019-09" db="EMBL/GenBank/DDBJ databases">
        <authorList>
            <person name="Chandra G."/>
            <person name="Truman W A."/>
        </authorList>
    </citation>
    <scope>NUCLEOTIDE SEQUENCE [LARGE SCALE GENOMIC DNA]</scope>
    <source>
        <strain evidence="2">PS732</strain>
    </source>
</reference>
<dbReference type="AlphaFoldDB" id="A0ABD7VIH9"/>
<keyword evidence="1" id="KW-0472">Membrane</keyword>
<name>A0ABD7VIH9_PSEFL</name>
<keyword evidence="1" id="KW-1133">Transmembrane helix</keyword>
<dbReference type="Proteomes" id="UP000325779">
    <property type="component" value="Unassembled WGS sequence"/>
</dbReference>
<evidence type="ECO:0000313" key="2">
    <source>
        <dbReference type="EMBL" id="VVP14095.1"/>
    </source>
</evidence>
<comment type="caution">
    <text evidence="2">The sequence shown here is derived from an EMBL/GenBank/DDBJ whole genome shotgun (WGS) entry which is preliminary data.</text>
</comment>
<evidence type="ECO:0008006" key="4">
    <source>
        <dbReference type="Google" id="ProtNLM"/>
    </source>
</evidence>
<gene>
    <name evidence="2" type="ORF">PS732_03528</name>
</gene>